<feature type="transmembrane region" description="Helical" evidence="6">
    <location>
        <begin position="142"/>
        <end position="167"/>
    </location>
</feature>
<feature type="transmembrane region" description="Helical" evidence="6">
    <location>
        <begin position="79"/>
        <end position="98"/>
    </location>
</feature>
<comment type="subcellular location">
    <subcellularLocation>
        <location evidence="1">Endomembrane system</location>
        <topology evidence="1">Multi-pass membrane protein</topology>
    </subcellularLocation>
</comment>
<dbReference type="InterPro" id="IPR033580">
    <property type="entry name" value="Nurim-like"/>
</dbReference>
<keyword evidence="5 6" id="KW-0472">Membrane</keyword>
<comment type="caution">
    <text evidence="7">The sequence shown here is derived from an EMBL/GenBank/DDBJ whole genome shotgun (WGS) entry which is preliminary data.</text>
</comment>
<dbReference type="PANTHER" id="PTHR31040">
    <property type="entry name" value="NURIM"/>
    <property type="match status" value="1"/>
</dbReference>
<organism evidence="7 8">
    <name type="scientific">Thermanaerothrix solaris</name>
    <dbReference type="NCBI Taxonomy" id="3058434"/>
    <lineage>
        <taxon>Bacteria</taxon>
        <taxon>Bacillati</taxon>
        <taxon>Chloroflexota</taxon>
        <taxon>Anaerolineae</taxon>
        <taxon>Anaerolineales</taxon>
        <taxon>Anaerolineaceae</taxon>
        <taxon>Thermanaerothrix</taxon>
    </lineage>
</organism>
<evidence type="ECO:0000256" key="3">
    <source>
        <dbReference type="ARBA" id="ARBA00022692"/>
    </source>
</evidence>
<protein>
    <submittedName>
        <fullName evidence="7">Isoprenylcysteine carboxylmethyltransferase family protein</fullName>
        <ecNumber evidence="7">2.1.1.100</ecNumber>
        <ecNumber evidence="7">2.1.1.334</ecNumber>
    </submittedName>
</protein>
<keyword evidence="8" id="KW-1185">Reference proteome</keyword>
<keyword evidence="7" id="KW-0489">Methyltransferase</keyword>
<dbReference type="Gene3D" id="1.20.120.1630">
    <property type="match status" value="1"/>
</dbReference>
<evidence type="ECO:0000313" key="7">
    <source>
        <dbReference type="EMBL" id="MDT8898561.1"/>
    </source>
</evidence>
<keyword evidence="4 6" id="KW-1133">Transmembrane helix</keyword>
<accession>A0ABU3NNZ0</accession>
<dbReference type="GO" id="GO:0004671">
    <property type="term" value="F:protein C-terminal S-isoprenylcysteine carboxyl O-methyltransferase activity"/>
    <property type="evidence" value="ECO:0007669"/>
    <property type="project" value="UniProtKB-EC"/>
</dbReference>
<dbReference type="RefSeq" id="WP_315625223.1">
    <property type="nucleotide sequence ID" value="NZ_JAUHMF010000002.1"/>
</dbReference>
<dbReference type="PANTHER" id="PTHR31040:SF1">
    <property type="entry name" value="NURIM"/>
    <property type="match status" value="1"/>
</dbReference>
<dbReference type="EMBL" id="JAUHMF010000002">
    <property type="protein sequence ID" value="MDT8898561.1"/>
    <property type="molecule type" value="Genomic_DNA"/>
</dbReference>
<gene>
    <name evidence="7" type="ORF">QYE77_09795</name>
</gene>
<feature type="transmembrane region" description="Helical" evidence="6">
    <location>
        <begin position="48"/>
        <end position="67"/>
    </location>
</feature>
<keyword evidence="7" id="KW-0808">Transferase</keyword>
<dbReference type="Pfam" id="PF04191">
    <property type="entry name" value="PEMT"/>
    <property type="match status" value="1"/>
</dbReference>
<keyword evidence="3 6" id="KW-0812">Transmembrane</keyword>
<dbReference type="InterPro" id="IPR007318">
    <property type="entry name" value="Phopholipid_MeTrfase"/>
</dbReference>
<dbReference type="GO" id="GO:0032259">
    <property type="term" value="P:methylation"/>
    <property type="evidence" value="ECO:0007669"/>
    <property type="project" value="UniProtKB-KW"/>
</dbReference>
<reference evidence="7 8" key="1">
    <citation type="submission" date="2023-07" db="EMBL/GenBank/DDBJ databases">
        <title>Novel species of Thermanaerothrix with wide hydrolytic capabilities.</title>
        <authorList>
            <person name="Zayulina K.S."/>
            <person name="Podosokorskaya O.A."/>
            <person name="Elcheninov A.G."/>
        </authorList>
    </citation>
    <scope>NUCLEOTIDE SEQUENCE [LARGE SCALE GENOMIC DNA]</scope>
    <source>
        <strain evidence="7 8">4228-RoL</strain>
    </source>
</reference>
<evidence type="ECO:0000256" key="4">
    <source>
        <dbReference type="ARBA" id="ARBA00022989"/>
    </source>
</evidence>
<evidence type="ECO:0000256" key="6">
    <source>
        <dbReference type="SAM" id="Phobius"/>
    </source>
</evidence>
<evidence type="ECO:0000256" key="5">
    <source>
        <dbReference type="ARBA" id="ARBA00023136"/>
    </source>
</evidence>
<name>A0ABU3NNZ0_9CHLR</name>
<comment type="similarity">
    <text evidence="2">Belongs to the nurim family.</text>
</comment>
<dbReference type="Proteomes" id="UP001254165">
    <property type="component" value="Unassembled WGS sequence"/>
</dbReference>
<proteinExistence type="inferred from homology"/>
<evidence type="ECO:0000256" key="1">
    <source>
        <dbReference type="ARBA" id="ARBA00004127"/>
    </source>
</evidence>
<evidence type="ECO:0000256" key="2">
    <source>
        <dbReference type="ARBA" id="ARBA00010631"/>
    </source>
</evidence>
<dbReference type="EC" id="2.1.1.100" evidence="7"/>
<dbReference type="EC" id="2.1.1.334" evidence="7"/>
<sequence>MTASGFSAVLLAMALYGVLHSVLASHTVKRLLAHRLGEAWVQRYYRLLFSLLGGLTLLPVLGLMVLLPDSILYRLNWPWLGLSLAAQGLGVWIVWRGLRATGAMAFLGLPQALGQMPALPSRLVTEDVYALMRHPLYTGSLLALWFMPLMTWNLLAFNLAATAYFIIGARLEEAKLRAEFGTAYVDYARRTPMFIPRPGALVRALCRCSGWRWLS</sequence>
<evidence type="ECO:0000313" key="8">
    <source>
        <dbReference type="Proteomes" id="UP001254165"/>
    </source>
</evidence>